<dbReference type="Proteomes" id="UP000050424">
    <property type="component" value="Unassembled WGS sequence"/>
</dbReference>
<keyword evidence="2 3" id="KW-0378">Hydrolase</keyword>
<dbReference type="PROSITE" id="PS00122">
    <property type="entry name" value="CARBOXYLESTERASE_B_1"/>
    <property type="match status" value="1"/>
</dbReference>
<reference evidence="5 6" key="1">
    <citation type="submission" date="2015-09" db="EMBL/GenBank/DDBJ databases">
        <title>Draft genome of a European isolate of the apple canker pathogen Neonectria ditissima.</title>
        <authorList>
            <person name="Gomez-Cortecero A."/>
            <person name="Harrison R.J."/>
            <person name="Armitage A.D."/>
        </authorList>
    </citation>
    <scope>NUCLEOTIDE SEQUENCE [LARGE SCALE GENOMIC DNA]</scope>
    <source>
        <strain evidence="5 6">R09/05</strain>
    </source>
</reference>
<dbReference type="Pfam" id="PF00135">
    <property type="entry name" value="COesterase"/>
    <property type="match status" value="1"/>
</dbReference>
<dbReference type="EC" id="3.1.1.-" evidence="3"/>
<dbReference type="PANTHER" id="PTHR11559">
    <property type="entry name" value="CARBOXYLESTERASE"/>
    <property type="match status" value="1"/>
</dbReference>
<evidence type="ECO:0000256" key="1">
    <source>
        <dbReference type="ARBA" id="ARBA00005964"/>
    </source>
</evidence>
<dbReference type="InterPro" id="IPR019826">
    <property type="entry name" value="Carboxylesterase_B_AS"/>
</dbReference>
<dbReference type="AlphaFoldDB" id="A0A0P7BJB3"/>
<keyword evidence="6" id="KW-1185">Reference proteome</keyword>
<evidence type="ECO:0000313" key="6">
    <source>
        <dbReference type="Proteomes" id="UP000050424"/>
    </source>
</evidence>
<evidence type="ECO:0000313" key="5">
    <source>
        <dbReference type="EMBL" id="KPM40147.1"/>
    </source>
</evidence>
<dbReference type="InterPro" id="IPR050309">
    <property type="entry name" value="Type-B_Carboxylest/Lipase"/>
</dbReference>
<dbReference type="GO" id="GO:0016787">
    <property type="term" value="F:hydrolase activity"/>
    <property type="evidence" value="ECO:0007669"/>
    <property type="project" value="UniProtKB-KW"/>
</dbReference>
<proteinExistence type="inferred from homology"/>
<sequence>MGKPLVFVSVQYRLNIFAFGDGVGSKNLALQDQALALHWIQDHISGFGGDPERVTLAGESAGAVYCHAHLVTGAPARQYILSSGSLHLSPPQPKEKASALRQSVQAQFDGLELRTVSVAAMVEAVKRSKIQSWFLEEDLRFKNWQNTTGSAQGLLISDVQNEAVLWREGIMSTDTEAIVSAFDLAGESSTELKRLYSIDSGRPSSSKLGALDFINDYKFVLPAEKLVEQWRAEQKPVFRCIIDEANPWQPSNGAHHAVDLILLFGGFDLSLAPKAQQTGANMRKQWIEFVHEEEPWSQNVHTAFGPHGVFQELDDDELRSRRRMAQVEFLGRTDGAILDKVFFALAAGKLSLLN</sequence>
<evidence type="ECO:0000256" key="3">
    <source>
        <dbReference type="RuleBase" id="RU361235"/>
    </source>
</evidence>
<dbReference type="InterPro" id="IPR029058">
    <property type="entry name" value="AB_hydrolase_fold"/>
</dbReference>
<protein>
    <recommendedName>
        <fullName evidence="3">Carboxylic ester hydrolase</fullName>
        <ecNumber evidence="3">3.1.1.-</ecNumber>
    </recommendedName>
</protein>
<dbReference type="InterPro" id="IPR002018">
    <property type="entry name" value="CarbesteraseB"/>
</dbReference>
<organism evidence="5 6">
    <name type="scientific">Neonectria ditissima</name>
    <dbReference type="NCBI Taxonomy" id="78410"/>
    <lineage>
        <taxon>Eukaryota</taxon>
        <taxon>Fungi</taxon>
        <taxon>Dikarya</taxon>
        <taxon>Ascomycota</taxon>
        <taxon>Pezizomycotina</taxon>
        <taxon>Sordariomycetes</taxon>
        <taxon>Hypocreomycetidae</taxon>
        <taxon>Hypocreales</taxon>
        <taxon>Nectriaceae</taxon>
        <taxon>Neonectria</taxon>
    </lineage>
</organism>
<evidence type="ECO:0000259" key="4">
    <source>
        <dbReference type="Pfam" id="PF00135"/>
    </source>
</evidence>
<dbReference type="OrthoDB" id="3200163at2759"/>
<evidence type="ECO:0000256" key="2">
    <source>
        <dbReference type="ARBA" id="ARBA00022801"/>
    </source>
</evidence>
<name>A0A0P7BJB3_9HYPO</name>
<gene>
    <name evidence="5" type="ORF">AK830_g6434</name>
</gene>
<comment type="caution">
    <text evidence="5">The sequence shown here is derived from an EMBL/GenBank/DDBJ whole genome shotgun (WGS) entry which is preliminary data.</text>
</comment>
<dbReference type="EMBL" id="LKCW01000090">
    <property type="protein sequence ID" value="KPM40147.1"/>
    <property type="molecule type" value="Genomic_DNA"/>
</dbReference>
<comment type="similarity">
    <text evidence="1 3">Belongs to the type-B carboxylesterase/lipase family.</text>
</comment>
<feature type="domain" description="Carboxylesterase type B" evidence="4">
    <location>
        <begin position="5"/>
        <end position="304"/>
    </location>
</feature>
<accession>A0A0P7BJB3</accession>
<dbReference type="STRING" id="78410.A0A0P7BJB3"/>
<dbReference type="SUPFAM" id="SSF53474">
    <property type="entry name" value="alpha/beta-Hydrolases"/>
    <property type="match status" value="1"/>
</dbReference>
<dbReference type="Gene3D" id="3.40.50.1820">
    <property type="entry name" value="alpha/beta hydrolase"/>
    <property type="match status" value="1"/>
</dbReference>